<dbReference type="EMBL" id="JABZFZ010000111">
    <property type="protein sequence ID" value="MBF0939847.1"/>
    <property type="molecule type" value="Genomic_DNA"/>
</dbReference>
<reference evidence="2" key="1">
    <citation type="submission" date="2020-04" db="EMBL/GenBank/DDBJ databases">
        <title>Deep metagenomics examines the oral microbiome during advanced dental caries in children, revealing novel taxa and co-occurrences with host molecules.</title>
        <authorList>
            <person name="Baker J.L."/>
            <person name="Morton J.T."/>
            <person name="Dinis M."/>
            <person name="Alvarez R."/>
            <person name="Tran N.C."/>
            <person name="Knight R."/>
            <person name="Edlund A."/>
        </authorList>
    </citation>
    <scope>NUCLEOTIDE SEQUENCE</scope>
    <source>
        <strain evidence="2">JCVI_32_bin.64</strain>
    </source>
</reference>
<feature type="compositionally biased region" description="Low complexity" evidence="1">
    <location>
        <begin position="592"/>
        <end position="606"/>
    </location>
</feature>
<comment type="caution">
    <text evidence="2">The sequence shown here is derived from an EMBL/GenBank/DDBJ whole genome shotgun (WGS) entry which is preliminary data.</text>
</comment>
<feature type="region of interest" description="Disordered" evidence="1">
    <location>
        <begin position="1"/>
        <end position="61"/>
    </location>
</feature>
<sequence>MGTNDGSTSSPREPGGEAAREPGELVARGSDGEVAREPGERVARGSDGEADREPDGATAQEQGELVAQAPGATLIEVFPEIALIVGESLSALPDEVTSDLVELPFGVDHVELDKVLGTAGVLAQTVSAAPAVGNLQGLVRLTPDTVAAMNAGLKPLVSGGNNLGVLTDAGGRFARQVRWKPVGPQVAGGTVLASLGPAFMMVALQLQLSRLEKTAKKSYEISHEILDELRKNQQDELAGLAAAVGKALKSAMRSGHVTDTMWSRVGSYSDKIEGHRNRYGDKVEAHSKKIRELTGASARESHSYIKENGGRVLGDLKCCMVAERISRDYQILLAAHVCEKARTDPGERENLKTIIEDVQGDHEAAVVRMTGLVDSLSRSLHLARAVTDAQSASIDDWAVSRLNAVKGRLPGDWQKSPVPRDQVLKAVEELVNGVEELAAAIGLASPREPEPHARVMGKHNDEEAKKLLEVLRWMLERDEELVGFAHATNTRQQTVIAITDQRVIEAKLADLRSRGEFWREIPNDEIRYVRRRGGNEGRAELDIITKEENLVWSFDPVDESDQAGLDAITGMLAERMRLPEEEMRELTGSRSGGAPRIGAPARPPAGGHSGQSDSK</sequence>
<organism evidence="2 3">
    <name type="scientific">Schaalia georgiae</name>
    <dbReference type="NCBI Taxonomy" id="52768"/>
    <lineage>
        <taxon>Bacteria</taxon>
        <taxon>Bacillati</taxon>
        <taxon>Actinomycetota</taxon>
        <taxon>Actinomycetes</taxon>
        <taxon>Actinomycetales</taxon>
        <taxon>Actinomycetaceae</taxon>
        <taxon>Schaalia</taxon>
    </lineage>
</organism>
<evidence type="ECO:0000313" key="2">
    <source>
        <dbReference type="EMBL" id="MBF0939847.1"/>
    </source>
</evidence>
<feature type="region of interest" description="Disordered" evidence="1">
    <location>
        <begin position="579"/>
        <end position="615"/>
    </location>
</feature>
<proteinExistence type="predicted"/>
<evidence type="ECO:0000256" key="1">
    <source>
        <dbReference type="SAM" id="MobiDB-lite"/>
    </source>
</evidence>
<name>A0A929QYH2_9ACTO</name>
<gene>
    <name evidence="2" type="ORF">HXK03_03085</name>
</gene>
<feature type="compositionally biased region" description="Basic and acidic residues" evidence="1">
    <location>
        <begin position="30"/>
        <end position="55"/>
    </location>
</feature>
<dbReference type="Proteomes" id="UP000718630">
    <property type="component" value="Unassembled WGS sequence"/>
</dbReference>
<feature type="compositionally biased region" description="Basic and acidic residues" evidence="1">
    <location>
        <begin position="14"/>
        <end position="23"/>
    </location>
</feature>
<dbReference type="AlphaFoldDB" id="A0A929QYH2"/>
<accession>A0A929QYH2</accession>
<feature type="compositionally biased region" description="Polar residues" evidence="1">
    <location>
        <begin position="1"/>
        <end position="10"/>
    </location>
</feature>
<protein>
    <submittedName>
        <fullName evidence="2">Uncharacterized protein</fullName>
    </submittedName>
</protein>
<evidence type="ECO:0000313" key="3">
    <source>
        <dbReference type="Proteomes" id="UP000718630"/>
    </source>
</evidence>